<keyword evidence="8" id="KW-1185">Reference proteome</keyword>
<dbReference type="Pfam" id="PF00183">
    <property type="entry name" value="HSP90"/>
    <property type="match status" value="1"/>
</dbReference>
<name>A0ABU3NJ90_9CHLR</name>
<keyword evidence="4 5" id="KW-0143">Chaperone</keyword>
<protein>
    <recommendedName>
        <fullName evidence="5">Chaperone protein HtpG</fullName>
    </recommendedName>
    <alternativeName>
        <fullName evidence="5">Heat shock protein HtpG</fullName>
    </alternativeName>
    <alternativeName>
        <fullName evidence="5">High temperature protein G</fullName>
    </alternativeName>
</protein>
<dbReference type="PRINTS" id="PR00775">
    <property type="entry name" value="HEATSHOCK90"/>
</dbReference>
<dbReference type="InterPro" id="IPR020568">
    <property type="entry name" value="Ribosomal_Su5_D2-typ_SF"/>
</dbReference>
<comment type="function">
    <text evidence="5">Molecular chaperone. Has ATPase activity.</text>
</comment>
<feature type="region of interest" description="C" evidence="5">
    <location>
        <begin position="550"/>
        <end position="630"/>
    </location>
</feature>
<dbReference type="HAMAP" id="MF_00505">
    <property type="entry name" value="HSP90"/>
    <property type="match status" value="1"/>
</dbReference>
<dbReference type="Gene3D" id="1.20.120.790">
    <property type="entry name" value="Heat shock protein 90, C-terminal domain"/>
    <property type="match status" value="1"/>
</dbReference>
<evidence type="ECO:0000313" key="8">
    <source>
        <dbReference type="Proteomes" id="UP001254165"/>
    </source>
</evidence>
<dbReference type="InterPro" id="IPR037196">
    <property type="entry name" value="HSP90_C"/>
</dbReference>
<dbReference type="SUPFAM" id="SSF110942">
    <property type="entry name" value="HSP90 C-terminal domain"/>
    <property type="match status" value="1"/>
</dbReference>
<dbReference type="RefSeq" id="WP_315623577.1">
    <property type="nucleotide sequence ID" value="NZ_JAUHMF010000001.1"/>
</dbReference>
<dbReference type="InterPro" id="IPR001404">
    <property type="entry name" value="Hsp90_fam"/>
</dbReference>
<dbReference type="InterPro" id="IPR020575">
    <property type="entry name" value="Hsp90_N"/>
</dbReference>
<sequence length="630" mass="72765">MVESTHEANLQSQTLTFKAETKQLLDILIHSLYTEREVFLRELISNAADALTRMQFILLTEREVVDPEVELKITLIPEPEKRILRIIDTGIGMTAEEMIENLGTIAHSGARAFIQAVKETQANPNDIIGQFGVGFYSAFMVADQIEVISRSYQPNASAARWYSRGQETFQVEPAEKTNRGTEVILYLKEDANEFTQSVRLREIIKKHSEYIPYPIYLGDDQQPVNRQSALWRQPAKEIKPEDYESFYKQLTLDFQPPLFHLHLVIDAPVQVYALLYIPASPERGLLSARQEEGLKLYARKVLIQEYNRDLLPSFFRFVDGVVDSEDLPLNVSRESVQATRLLAQLKRILTTRLIEALKNWAKEKPADYITFWQRFGRYIREGIATDEEFGELLTPLLRFPTLYKPDQWLSLDDYILTMPARQNKIYYLISDSVGSALNSPHLEIYRRHHYDVLLLTDPMDPFMMLHLKKYQNLEIANAATEELSPPDTTSEAQETEKKPLSTEDEARLISRIKSILGDRVADVRTTQRLDESPARLVGRQGDPPQELQRLYRLLNADQSIPQLVLEINPFHPLIHYLNTLPETDPLFRLSVEQIYEGMLLLEGLHPNPNDMVKRQYEILLHALKAKHQQE</sequence>
<dbReference type="Pfam" id="PF13589">
    <property type="entry name" value="HATPase_c_3"/>
    <property type="match status" value="1"/>
</dbReference>
<dbReference type="Gene3D" id="3.40.50.11260">
    <property type="match status" value="1"/>
</dbReference>
<dbReference type="EMBL" id="JAUHMF010000001">
    <property type="protein sequence ID" value="MDT8896926.1"/>
    <property type="molecule type" value="Genomic_DNA"/>
</dbReference>
<keyword evidence="2 5" id="KW-0547">Nucleotide-binding</keyword>
<evidence type="ECO:0000256" key="2">
    <source>
        <dbReference type="ARBA" id="ARBA00022741"/>
    </source>
</evidence>
<feature type="region of interest" description="B" evidence="5">
    <location>
        <begin position="334"/>
        <end position="549"/>
    </location>
</feature>
<dbReference type="InterPro" id="IPR036890">
    <property type="entry name" value="HATPase_C_sf"/>
</dbReference>
<evidence type="ECO:0000256" key="3">
    <source>
        <dbReference type="ARBA" id="ARBA00022840"/>
    </source>
</evidence>
<dbReference type="PIRSF" id="PIRSF002583">
    <property type="entry name" value="Hsp90"/>
    <property type="match status" value="1"/>
</dbReference>
<dbReference type="Proteomes" id="UP001254165">
    <property type="component" value="Unassembled WGS sequence"/>
</dbReference>
<keyword evidence="5" id="KW-0963">Cytoplasm</keyword>
<proteinExistence type="inferred from homology"/>
<evidence type="ECO:0000256" key="6">
    <source>
        <dbReference type="SAM" id="MobiDB-lite"/>
    </source>
</evidence>
<feature type="region of interest" description="Disordered" evidence="6">
    <location>
        <begin position="480"/>
        <end position="503"/>
    </location>
</feature>
<keyword evidence="3 5" id="KW-0067">ATP-binding</keyword>
<evidence type="ECO:0000256" key="4">
    <source>
        <dbReference type="ARBA" id="ARBA00023186"/>
    </source>
</evidence>
<dbReference type="Gene3D" id="3.30.230.80">
    <property type="match status" value="1"/>
</dbReference>
<dbReference type="NCBIfam" id="NF003555">
    <property type="entry name" value="PRK05218.1"/>
    <property type="match status" value="1"/>
</dbReference>
<dbReference type="Gene3D" id="3.30.565.10">
    <property type="entry name" value="Histidine kinase-like ATPase, C-terminal domain"/>
    <property type="match status" value="1"/>
</dbReference>
<feature type="compositionally biased region" description="Basic and acidic residues" evidence="6">
    <location>
        <begin position="494"/>
        <end position="503"/>
    </location>
</feature>
<keyword evidence="5" id="KW-0346">Stress response</keyword>
<evidence type="ECO:0000313" key="7">
    <source>
        <dbReference type="EMBL" id="MDT8896926.1"/>
    </source>
</evidence>
<organism evidence="7 8">
    <name type="scientific">Thermanaerothrix solaris</name>
    <dbReference type="NCBI Taxonomy" id="3058434"/>
    <lineage>
        <taxon>Bacteria</taxon>
        <taxon>Bacillati</taxon>
        <taxon>Chloroflexota</taxon>
        <taxon>Anaerolineae</taxon>
        <taxon>Anaerolineales</taxon>
        <taxon>Anaerolineaceae</taxon>
        <taxon>Thermanaerothrix</taxon>
    </lineage>
</organism>
<comment type="subcellular location">
    <subcellularLocation>
        <location evidence="5">Cytoplasm</location>
    </subcellularLocation>
</comment>
<accession>A0ABU3NJ90</accession>
<evidence type="ECO:0000256" key="5">
    <source>
        <dbReference type="HAMAP-Rule" id="MF_00505"/>
    </source>
</evidence>
<comment type="similarity">
    <text evidence="1 5">Belongs to the heat shock protein 90 family.</text>
</comment>
<gene>
    <name evidence="5 7" type="primary">htpG</name>
    <name evidence="7" type="ORF">QYE77_01520</name>
</gene>
<feature type="region of interest" description="A; substrate-binding" evidence="5">
    <location>
        <begin position="1"/>
        <end position="333"/>
    </location>
</feature>
<dbReference type="PANTHER" id="PTHR11528">
    <property type="entry name" value="HEAT SHOCK PROTEIN 90 FAMILY MEMBER"/>
    <property type="match status" value="1"/>
</dbReference>
<comment type="caution">
    <text evidence="7">The sequence shown here is derived from an EMBL/GenBank/DDBJ whole genome shotgun (WGS) entry which is preliminary data.</text>
</comment>
<dbReference type="CDD" id="cd16927">
    <property type="entry name" value="HATPase_Hsp90-like"/>
    <property type="match status" value="1"/>
</dbReference>
<reference evidence="7 8" key="1">
    <citation type="submission" date="2023-07" db="EMBL/GenBank/DDBJ databases">
        <title>Novel species of Thermanaerothrix with wide hydrolytic capabilities.</title>
        <authorList>
            <person name="Zayulina K.S."/>
            <person name="Podosokorskaya O.A."/>
            <person name="Elcheninov A.G."/>
        </authorList>
    </citation>
    <scope>NUCLEOTIDE SEQUENCE [LARGE SCALE GENOMIC DNA]</scope>
    <source>
        <strain evidence="7 8">4228-RoL</strain>
    </source>
</reference>
<dbReference type="SUPFAM" id="SSF54211">
    <property type="entry name" value="Ribosomal protein S5 domain 2-like"/>
    <property type="match status" value="1"/>
</dbReference>
<evidence type="ECO:0000256" key="1">
    <source>
        <dbReference type="ARBA" id="ARBA00008239"/>
    </source>
</evidence>
<dbReference type="SUPFAM" id="SSF55874">
    <property type="entry name" value="ATPase domain of HSP90 chaperone/DNA topoisomerase II/histidine kinase"/>
    <property type="match status" value="1"/>
</dbReference>
<comment type="subunit">
    <text evidence="5">Homodimer.</text>
</comment>